<sequence>MNALTLTVVLASLAVPSAAYAQTANHPVTRAQIQAELVQLEHAGYKPSKARYPDDIQAAEKRVASQQNDQAHVRTAIGGIESSGSQSGFHPSHSYWNRMYGHH</sequence>
<dbReference type="RefSeq" id="WP_229517303.1">
    <property type="nucleotide sequence ID" value="NZ_AP024958.1"/>
</dbReference>
<organism evidence="2 3">
    <name type="scientific">Paraburkholderia terrae</name>
    <dbReference type="NCBI Taxonomy" id="311230"/>
    <lineage>
        <taxon>Bacteria</taxon>
        <taxon>Pseudomonadati</taxon>
        <taxon>Pseudomonadota</taxon>
        <taxon>Betaproteobacteria</taxon>
        <taxon>Burkholderiales</taxon>
        <taxon>Burkholderiaceae</taxon>
        <taxon>Paraburkholderia</taxon>
    </lineage>
</organism>
<evidence type="ECO:0000313" key="2">
    <source>
        <dbReference type="EMBL" id="BCZ85135.1"/>
    </source>
</evidence>
<gene>
    <name evidence="2" type="ORF">PTKU64_88100</name>
</gene>
<evidence type="ECO:0000256" key="1">
    <source>
        <dbReference type="SAM" id="SignalP"/>
    </source>
</evidence>
<feature type="chain" id="PRO_5046531305" description="DUF4148 domain-containing protein" evidence="1">
    <location>
        <begin position="22"/>
        <end position="103"/>
    </location>
</feature>
<evidence type="ECO:0008006" key="4">
    <source>
        <dbReference type="Google" id="ProtNLM"/>
    </source>
</evidence>
<keyword evidence="1" id="KW-0732">Signal</keyword>
<accession>A0ABN6JWE0</accession>
<dbReference type="Pfam" id="PF13663">
    <property type="entry name" value="DUF4148"/>
    <property type="match status" value="1"/>
</dbReference>
<keyword evidence="3" id="KW-1185">Reference proteome</keyword>
<feature type="signal peptide" evidence="1">
    <location>
        <begin position="1"/>
        <end position="21"/>
    </location>
</feature>
<dbReference type="InterPro" id="IPR025421">
    <property type="entry name" value="DUF4148"/>
</dbReference>
<evidence type="ECO:0000313" key="3">
    <source>
        <dbReference type="Proteomes" id="UP001319874"/>
    </source>
</evidence>
<proteinExistence type="predicted"/>
<dbReference type="EMBL" id="AP024958">
    <property type="protein sequence ID" value="BCZ85135.1"/>
    <property type="molecule type" value="Genomic_DNA"/>
</dbReference>
<reference evidence="2 3" key="1">
    <citation type="journal article" date="2022" name="Front. Microbiol.">
        <title>Identification and characterization of a novel class of self-sufficient cytochrome P450 hydroxylase involved in cyclohexanecarboxylate degradation in Paraburkholderia terrae strain KU-64.</title>
        <authorList>
            <person name="Yamamoto T."/>
            <person name="Hasegawa Y."/>
            <person name="Iwaki H."/>
        </authorList>
    </citation>
    <scope>NUCLEOTIDE SEQUENCE [LARGE SCALE GENOMIC DNA]</scope>
    <source>
        <strain evidence="2 3">KU-64</strain>
    </source>
</reference>
<dbReference type="Proteomes" id="UP001319874">
    <property type="component" value="Chromosome 4"/>
</dbReference>
<name>A0ABN6JWE0_9BURK</name>
<protein>
    <recommendedName>
        <fullName evidence="4">DUF4148 domain-containing protein</fullName>
    </recommendedName>
</protein>